<dbReference type="InterPro" id="IPR034204">
    <property type="entry name" value="PfSUB1-like_cat_dom"/>
</dbReference>
<dbReference type="GO" id="GO:0004252">
    <property type="term" value="F:serine-type endopeptidase activity"/>
    <property type="evidence" value="ECO:0007669"/>
    <property type="project" value="UniProtKB-UniRule"/>
</dbReference>
<keyword evidence="2 5" id="KW-0645">Protease</keyword>
<proteinExistence type="inferred from homology"/>
<dbReference type="InterPro" id="IPR015500">
    <property type="entry name" value="Peptidase_S8_subtilisin-rel"/>
</dbReference>
<dbReference type="PANTHER" id="PTHR43806:SF11">
    <property type="entry name" value="CEREVISIN-RELATED"/>
    <property type="match status" value="1"/>
</dbReference>
<dbReference type="PANTHER" id="PTHR43806">
    <property type="entry name" value="PEPTIDASE S8"/>
    <property type="match status" value="1"/>
</dbReference>
<evidence type="ECO:0000256" key="2">
    <source>
        <dbReference type="ARBA" id="ARBA00022670"/>
    </source>
</evidence>
<dbReference type="InterPro" id="IPR054399">
    <property type="entry name" value="Fervidolysin-like_N_prodom"/>
</dbReference>
<evidence type="ECO:0000256" key="6">
    <source>
        <dbReference type="RuleBase" id="RU003355"/>
    </source>
</evidence>
<organism evidence="10 11">
    <name type="scientific">candidate division WOR-1 bacterium DG_54_3</name>
    <dbReference type="NCBI Taxonomy" id="1703775"/>
    <lineage>
        <taxon>Bacteria</taxon>
        <taxon>Bacillati</taxon>
        <taxon>Saganbacteria</taxon>
    </lineage>
</organism>
<dbReference type="Gene3D" id="3.40.50.200">
    <property type="entry name" value="Peptidase S8/S53 domain"/>
    <property type="match status" value="1"/>
</dbReference>
<dbReference type="PRINTS" id="PR00723">
    <property type="entry name" value="SUBTILISIN"/>
</dbReference>
<evidence type="ECO:0000256" key="5">
    <source>
        <dbReference type="PROSITE-ProRule" id="PRU01240"/>
    </source>
</evidence>
<dbReference type="Pfam" id="PF20773">
    <property type="entry name" value="InhA-like_MAM"/>
    <property type="match status" value="1"/>
</dbReference>
<feature type="active site" description="Charge relay system" evidence="5">
    <location>
        <position position="228"/>
    </location>
</feature>
<feature type="active site" description="Charge relay system" evidence="5">
    <location>
        <position position="173"/>
    </location>
</feature>
<feature type="active site" description="Charge relay system" evidence="5">
    <location>
        <position position="409"/>
    </location>
</feature>
<dbReference type="InterPro" id="IPR000209">
    <property type="entry name" value="Peptidase_S8/S53_dom"/>
</dbReference>
<dbReference type="AlphaFoldDB" id="A0A0S7XNV0"/>
<dbReference type="CDD" id="cd07473">
    <property type="entry name" value="Peptidases_S8_Subtilisin_like"/>
    <property type="match status" value="1"/>
</dbReference>
<dbReference type="Proteomes" id="UP000051861">
    <property type="component" value="Unassembled WGS sequence"/>
</dbReference>
<comment type="similarity">
    <text evidence="1 5 6">Belongs to the peptidase S8 family.</text>
</comment>
<dbReference type="PROSITE" id="PS00138">
    <property type="entry name" value="SUBTILASE_SER"/>
    <property type="match status" value="1"/>
</dbReference>
<evidence type="ECO:0008006" key="12">
    <source>
        <dbReference type="Google" id="ProtNLM"/>
    </source>
</evidence>
<dbReference type="InterPro" id="IPR050131">
    <property type="entry name" value="Peptidase_S8_subtilisin-like"/>
</dbReference>
<evidence type="ECO:0000256" key="3">
    <source>
        <dbReference type="ARBA" id="ARBA00022801"/>
    </source>
</evidence>
<evidence type="ECO:0000313" key="10">
    <source>
        <dbReference type="EMBL" id="KPJ64176.1"/>
    </source>
</evidence>
<keyword evidence="7" id="KW-0732">Signal</keyword>
<dbReference type="SUPFAM" id="SSF52743">
    <property type="entry name" value="Subtilisin-like"/>
    <property type="match status" value="1"/>
</dbReference>
<dbReference type="GO" id="GO:0006508">
    <property type="term" value="P:proteolysis"/>
    <property type="evidence" value="ECO:0007669"/>
    <property type="project" value="UniProtKB-KW"/>
</dbReference>
<dbReference type="PATRIC" id="fig|1703775.3.peg.1830"/>
<evidence type="ECO:0000256" key="1">
    <source>
        <dbReference type="ARBA" id="ARBA00011073"/>
    </source>
</evidence>
<dbReference type="PROSITE" id="PS00136">
    <property type="entry name" value="SUBTILASE_ASP"/>
    <property type="match status" value="1"/>
</dbReference>
<dbReference type="EMBL" id="LIZX01000195">
    <property type="protein sequence ID" value="KPJ64176.1"/>
    <property type="molecule type" value="Genomic_DNA"/>
</dbReference>
<feature type="domain" description="Fervidolysin-like N-terminal prodomain" evidence="9">
    <location>
        <begin position="19"/>
        <end position="119"/>
    </location>
</feature>
<protein>
    <recommendedName>
        <fullName evidence="12">Peptidase S8/S53 domain-containing protein</fullName>
    </recommendedName>
</protein>
<feature type="non-terminal residue" evidence="10">
    <location>
        <position position="730"/>
    </location>
</feature>
<sequence length="730" mass="79767">MRHLRVLSFILIFILFASAANAARISPEYAPGEVIIKFKSAATITSASINALLQKHKVKKAEKIFKAKKDKIRAQRAPKNAMVPDLSNIYKLKVPDNTDILAIVKELNASPNVEYAEPNYIYQVCAAPNDPYYSSSGSWGQAYDDLWGLKSISAEMAWDICTGSSDIVVAVVDTGVDYEHEDLSTNIWSNPAEIAGNGIDDDGNGYVDDVKGWDFHNSDDDPMDDNGHGTHCSGTIAGLGNNNIGVVGVVWTGKIMPLKALSAYGGGYTSSLAAALEYAAYNGADVINNSWGGYGSSQLIEDAVNYAHSLGCVVVAAAGNDDDDVDNYTPARLANVIAVASVGHNDLKSDFSNWGTKIEVAAPGGDSSDGDLQQKYVNILSLRANGTDLYGYGGLHIVGTNYYRVRGTSMACPHVAGLAALILSNKPGFTNEQVRQVLWESADDLGDPGRDIYYGHGKINAYRALQIDNVLTAPRFYDTPNDFDGDFVLSWSEAIDGNGIAGYELQESIPSPVFSDDAEAGDAKWDLSGFSISTNESLSSSHSFYSGAGDYLDNSMTVKNPVSVPAGGGNLSFWCYYEIETYYDNAYLQISTDKIFWETIATFTGSQKTWQKKSYDLSQYAGESIYIRFRYQTDFIYYFEGFYADDIRVDTVSFSTLSGSIAETQYQINGKPLGDYYYRVRAKSNQGEWSSWSDTEIVSVIEDVFPPESPVMNSLLEDHDCNYTLSWSTP</sequence>
<dbReference type="InterPro" id="IPR022398">
    <property type="entry name" value="Peptidase_S8_His-AS"/>
</dbReference>
<feature type="domain" description="Peptidase S8/S53" evidence="8">
    <location>
        <begin position="165"/>
        <end position="457"/>
    </location>
</feature>
<evidence type="ECO:0000259" key="9">
    <source>
        <dbReference type="Pfam" id="PF22148"/>
    </source>
</evidence>
<dbReference type="InterPro" id="IPR036852">
    <property type="entry name" value="Peptidase_S8/S53_dom_sf"/>
</dbReference>
<dbReference type="InterPro" id="IPR023828">
    <property type="entry name" value="Peptidase_S8_Ser-AS"/>
</dbReference>
<reference evidence="10 11" key="1">
    <citation type="journal article" date="2015" name="Microbiome">
        <title>Genomic resolution of linkages in carbon, nitrogen, and sulfur cycling among widespread estuary sediment bacteria.</title>
        <authorList>
            <person name="Baker B.J."/>
            <person name="Lazar C.S."/>
            <person name="Teske A.P."/>
            <person name="Dick G.J."/>
        </authorList>
    </citation>
    <scope>NUCLEOTIDE SEQUENCE [LARGE SCALE GENOMIC DNA]</scope>
    <source>
        <strain evidence="10">DG_54_3</strain>
    </source>
</reference>
<keyword evidence="3 5" id="KW-0378">Hydrolase</keyword>
<dbReference type="InterPro" id="IPR023827">
    <property type="entry name" value="Peptidase_S8_Asp-AS"/>
</dbReference>
<dbReference type="Pfam" id="PF00082">
    <property type="entry name" value="Peptidase_S8"/>
    <property type="match status" value="1"/>
</dbReference>
<comment type="caution">
    <text evidence="10">The sequence shown here is derived from an EMBL/GenBank/DDBJ whole genome shotgun (WGS) entry which is preliminary data.</text>
</comment>
<dbReference type="PROSITE" id="PS00137">
    <property type="entry name" value="SUBTILASE_HIS"/>
    <property type="match status" value="1"/>
</dbReference>
<keyword evidence="4 5" id="KW-0720">Serine protease</keyword>
<dbReference type="PROSITE" id="PS51892">
    <property type="entry name" value="SUBTILASE"/>
    <property type="match status" value="1"/>
</dbReference>
<evidence type="ECO:0000259" key="8">
    <source>
        <dbReference type="Pfam" id="PF00082"/>
    </source>
</evidence>
<feature type="signal peptide" evidence="7">
    <location>
        <begin position="1"/>
        <end position="22"/>
    </location>
</feature>
<evidence type="ECO:0000256" key="7">
    <source>
        <dbReference type="SAM" id="SignalP"/>
    </source>
</evidence>
<accession>A0A0S7XNV0</accession>
<dbReference type="Pfam" id="PF22148">
    <property type="entry name" value="Fervidolysin_NPro-like"/>
    <property type="match status" value="1"/>
</dbReference>
<dbReference type="NCBIfam" id="NF038128">
    <property type="entry name" value="choice_anch_J"/>
    <property type="match status" value="1"/>
</dbReference>
<gene>
    <name evidence="10" type="ORF">AMJ44_13240</name>
</gene>
<name>A0A0S7XNV0_UNCSA</name>
<evidence type="ECO:0000256" key="4">
    <source>
        <dbReference type="ARBA" id="ARBA00022825"/>
    </source>
</evidence>
<evidence type="ECO:0000313" key="11">
    <source>
        <dbReference type="Proteomes" id="UP000051861"/>
    </source>
</evidence>
<feature type="chain" id="PRO_5006640162" description="Peptidase S8/S53 domain-containing protein" evidence="7">
    <location>
        <begin position="23"/>
        <end position="730"/>
    </location>
</feature>